<reference evidence="2 3" key="2">
    <citation type="journal article" date="2012" name="Int. J. Syst. Evol. Microbiol.">
        <title>Magnetococcus marinus gen. nov., sp. nov., a marine, magnetotactic bacterium that represents a novel lineage (Magnetococcaceae fam. nov.; Magnetococcales ord. nov.) at the base of the Alphaproteobacteria.</title>
        <authorList>
            <person name="Bazylinski D.A."/>
            <person name="Williams T.J."/>
            <person name="Lefevre C.T."/>
            <person name="Berg R.J."/>
            <person name="Zhang C.L."/>
            <person name="Bowser S.S."/>
            <person name="Dean A.J."/>
            <person name="Beveridge T.J."/>
        </authorList>
    </citation>
    <scope>NUCLEOTIDE SEQUENCE [LARGE SCALE GENOMIC DNA]</scope>
    <source>
        <strain evidence="3">ATCC BAA-1437 / JCM 17883 / MC-1</strain>
    </source>
</reference>
<organism evidence="2 3">
    <name type="scientific">Magnetococcus marinus (strain ATCC BAA-1437 / JCM 17883 / MC-1)</name>
    <dbReference type="NCBI Taxonomy" id="156889"/>
    <lineage>
        <taxon>Bacteria</taxon>
        <taxon>Pseudomonadati</taxon>
        <taxon>Pseudomonadota</taxon>
        <taxon>Magnetococcia</taxon>
        <taxon>Magnetococcales</taxon>
        <taxon>Magnetococcaceae</taxon>
        <taxon>Magnetococcus</taxon>
    </lineage>
</organism>
<keyword evidence="1" id="KW-1133">Transmembrane helix</keyword>
<protein>
    <recommendedName>
        <fullName evidence="4">DUF2065 domain-containing protein</fullName>
    </recommendedName>
</protein>
<gene>
    <name evidence="2" type="ordered locus">Mmc1_1575</name>
</gene>
<evidence type="ECO:0008006" key="4">
    <source>
        <dbReference type="Google" id="ProtNLM"/>
    </source>
</evidence>
<sequence length="61" mass="6837">MNDLLTALGLVFIIEGIPYFLAPGQMRSWVERMMALPDAMLRQTGLTLMIVGLLIIYLVRG</sequence>
<reference evidence="3" key="1">
    <citation type="journal article" date="2009" name="Appl. Environ. Microbiol.">
        <title>Complete genome sequence of the chemolithoautotrophic marine magnetotactic coccus strain MC-1.</title>
        <authorList>
            <person name="Schubbe S."/>
            <person name="Williams T.J."/>
            <person name="Xie G."/>
            <person name="Kiss H.E."/>
            <person name="Brettin T.S."/>
            <person name="Martinez D."/>
            <person name="Ross C.A."/>
            <person name="Schuler D."/>
            <person name="Cox B.L."/>
            <person name="Nealson K.H."/>
            <person name="Bazylinski D.A."/>
        </authorList>
    </citation>
    <scope>NUCLEOTIDE SEQUENCE [LARGE SCALE GENOMIC DNA]</scope>
    <source>
        <strain evidence="3">ATCC BAA-1437 / JCM 17883 / MC-1</strain>
    </source>
</reference>
<dbReference type="Proteomes" id="UP000002586">
    <property type="component" value="Chromosome"/>
</dbReference>
<dbReference type="PANTHER" id="PTHR38602:SF1">
    <property type="entry name" value="INNER MEMBRANE PROTEIN"/>
    <property type="match status" value="1"/>
</dbReference>
<dbReference type="PANTHER" id="PTHR38602">
    <property type="entry name" value="INNER MEMBRANE PROTEIN-RELATED"/>
    <property type="match status" value="1"/>
</dbReference>
<dbReference type="OrthoDB" id="9815199at2"/>
<dbReference type="STRING" id="156889.Mmc1_1575"/>
<evidence type="ECO:0000256" key="1">
    <source>
        <dbReference type="SAM" id="Phobius"/>
    </source>
</evidence>
<dbReference type="RefSeq" id="WP_011713233.1">
    <property type="nucleotide sequence ID" value="NC_008576.1"/>
</dbReference>
<dbReference type="InterPro" id="IPR019201">
    <property type="entry name" value="DUF2065"/>
</dbReference>
<evidence type="ECO:0000313" key="3">
    <source>
        <dbReference type="Proteomes" id="UP000002586"/>
    </source>
</evidence>
<proteinExistence type="predicted"/>
<accession>A0L7Z1</accession>
<dbReference type="Pfam" id="PF09838">
    <property type="entry name" value="DUF2065"/>
    <property type="match status" value="1"/>
</dbReference>
<keyword evidence="1" id="KW-0472">Membrane</keyword>
<evidence type="ECO:0000313" key="2">
    <source>
        <dbReference type="EMBL" id="ABK44084.1"/>
    </source>
</evidence>
<dbReference type="HOGENOM" id="CLU_179416_2_2_5"/>
<dbReference type="EMBL" id="CP000471">
    <property type="protein sequence ID" value="ABK44084.1"/>
    <property type="molecule type" value="Genomic_DNA"/>
</dbReference>
<keyword evidence="1" id="KW-0812">Transmembrane</keyword>
<feature type="transmembrane region" description="Helical" evidence="1">
    <location>
        <begin position="40"/>
        <end position="59"/>
    </location>
</feature>
<keyword evidence="3" id="KW-1185">Reference proteome</keyword>
<dbReference type="KEGG" id="mgm:Mmc1_1575"/>
<name>A0L7Z1_MAGMM</name>
<dbReference type="AlphaFoldDB" id="A0L7Z1"/>
<dbReference type="eggNOG" id="COG3242">
    <property type="taxonomic scope" value="Bacteria"/>
</dbReference>